<evidence type="ECO:0000256" key="1">
    <source>
        <dbReference type="SAM" id="MobiDB-lite"/>
    </source>
</evidence>
<dbReference type="AlphaFoldDB" id="A0A173R5M3"/>
<dbReference type="Pfam" id="PF18946">
    <property type="entry name" value="Apex"/>
    <property type="match status" value="1"/>
</dbReference>
<dbReference type="Proteomes" id="UP000095673">
    <property type="component" value="Unassembled WGS sequence"/>
</dbReference>
<proteinExistence type="predicted"/>
<feature type="region of interest" description="Disordered" evidence="1">
    <location>
        <begin position="92"/>
        <end position="116"/>
    </location>
</feature>
<accession>A0A173R5M3</accession>
<dbReference type="EMBL" id="CYXM01000001">
    <property type="protein sequence ID" value="CUM73046.1"/>
    <property type="molecule type" value="Genomic_DNA"/>
</dbReference>
<evidence type="ECO:0008006" key="4">
    <source>
        <dbReference type="Google" id="ProtNLM"/>
    </source>
</evidence>
<protein>
    <recommendedName>
        <fullName evidence="4">Baseplate assembly protein</fullName>
    </recommendedName>
</protein>
<dbReference type="RefSeq" id="WP_055236838.1">
    <property type="nucleotide sequence ID" value="NZ_CYXM01000001.1"/>
</dbReference>
<organism evidence="2 3">
    <name type="scientific">Agathobacter rectalis</name>
    <dbReference type="NCBI Taxonomy" id="39491"/>
    <lineage>
        <taxon>Bacteria</taxon>
        <taxon>Bacillati</taxon>
        <taxon>Bacillota</taxon>
        <taxon>Clostridia</taxon>
        <taxon>Lachnospirales</taxon>
        <taxon>Lachnospiraceae</taxon>
        <taxon>Agathobacter</taxon>
    </lineage>
</organism>
<reference evidence="2 3" key="1">
    <citation type="submission" date="2015-09" db="EMBL/GenBank/DDBJ databases">
        <authorList>
            <consortium name="Pathogen Informatics"/>
        </authorList>
    </citation>
    <scope>NUCLEOTIDE SEQUENCE [LARGE SCALE GENOMIC DNA]</scope>
    <source>
        <strain evidence="2 3">2789STDY5834968</strain>
    </source>
</reference>
<dbReference type="InterPro" id="IPR044033">
    <property type="entry name" value="GpV-like_apex"/>
</dbReference>
<dbReference type="OrthoDB" id="1862938at2"/>
<evidence type="ECO:0000313" key="2">
    <source>
        <dbReference type="EMBL" id="CUM73046.1"/>
    </source>
</evidence>
<gene>
    <name evidence="2" type="ORF">ERS852580_00278</name>
</gene>
<name>A0A173R5M3_9FIRM</name>
<sequence length="116" mass="11860">MGNINKGTIASISGNTARVVPSDARAKPTAKITIPWHLRGSTGNLSKGTAVIYVEFDDSTGLLLGRADGEWGCYLPSLSAGNINVPKGDVTARGISLSGHTHGGVETGSGSTKKPN</sequence>
<evidence type="ECO:0000313" key="3">
    <source>
        <dbReference type="Proteomes" id="UP000095673"/>
    </source>
</evidence>